<dbReference type="PANTHER" id="PTHR43423">
    <property type="entry name" value="ABC TRANSPORTER I FAMILY MEMBER 17"/>
    <property type="match status" value="1"/>
</dbReference>
<keyword evidence="4 6" id="KW-0067">ATP-binding</keyword>
<name>A0AA94HQJ1_DESDE</name>
<dbReference type="InterPro" id="IPR027417">
    <property type="entry name" value="P-loop_NTPase"/>
</dbReference>
<evidence type="ECO:0000313" key="7">
    <source>
        <dbReference type="Proteomes" id="UP000182680"/>
    </source>
</evidence>
<dbReference type="PANTHER" id="PTHR43423:SF1">
    <property type="entry name" value="ABC TRANSPORTER I FAMILY MEMBER 17"/>
    <property type="match status" value="1"/>
</dbReference>
<comment type="caution">
    <text evidence="6">The sequence shown here is derived from an EMBL/GenBank/DDBJ whole genome shotgun (WGS) entry which is preliminary data.</text>
</comment>
<proteinExistence type="predicted"/>
<dbReference type="AlphaFoldDB" id="A0AA94HQJ1"/>
<evidence type="ECO:0000256" key="2">
    <source>
        <dbReference type="ARBA" id="ARBA00022592"/>
    </source>
</evidence>
<dbReference type="GO" id="GO:0035435">
    <property type="term" value="P:phosphate ion transmembrane transport"/>
    <property type="evidence" value="ECO:0007669"/>
    <property type="project" value="InterPro"/>
</dbReference>
<sequence>MSIAARIDDLCVSFGRREILHQVSFDIQAGGITVLAGRSGSGKTTLLRALNRLNETFPHCRTSGWVELDLGQGLEPVYPAPGAAVRSLALLRSRVGMVFQTPNVLPVSVERNLVLPLAVVAGLPEAECRHRAENALKSVALWSEVKDRLSMNADRLSGGQQQRLCLARALALEPAMLLLDEPTASLDVHATAEIEDLLLQLAGQYPLVVVTHHPQQAVRLGDRLIVMADGHVRQQFERGSIDADTLARVLAGAGADSPEAAPACLPG</sequence>
<keyword evidence="1" id="KW-0813">Transport</keyword>
<dbReference type="SMART" id="SM00382">
    <property type="entry name" value="AAA"/>
    <property type="match status" value="1"/>
</dbReference>
<dbReference type="PROSITE" id="PS00211">
    <property type="entry name" value="ABC_TRANSPORTER_1"/>
    <property type="match status" value="1"/>
</dbReference>
<dbReference type="CDD" id="cd03260">
    <property type="entry name" value="ABC_PstB_phosphate_transporter"/>
    <property type="match status" value="1"/>
</dbReference>
<feature type="domain" description="ABC transporter" evidence="5">
    <location>
        <begin position="5"/>
        <end position="254"/>
    </location>
</feature>
<gene>
    <name evidence="6" type="ORF">SAMN02910291_00224</name>
</gene>
<accession>A0AA94HQJ1</accession>
<protein>
    <submittedName>
        <fullName evidence="6">Phosphate transport system ATP-binding protein</fullName>
    </submittedName>
</protein>
<dbReference type="Gene3D" id="3.40.50.300">
    <property type="entry name" value="P-loop containing nucleotide triphosphate hydrolases"/>
    <property type="match status" value="1"/>
</dbReference>
<dbReference type="InterPro" id="IPR017871">
    <property type="entry name" value="ABC_transporter-like_CS"/>
</dbReference>
<evidence type="ECO:0000259" key="5">
    <source>
        <dbReference type="PROSITE" id="PS50893"/>
    </source>
</evidence>
<dbReference type="EMBL" id="FPIW01000003">
    <property type="protein sequence ID" value="SFW16770.1"/>
    <property type="molecule type" value="Genomic_DNA"/>
</dbReference>
<evidence type="ECO:0000313" key="6">
    <source>
        <dbReference type="EMBL" id="SFW16770.1"/>
    </source>
</evidence>
<evidence type="ECO:0000256" key="4">
    <source>
        <dbReference type="ARBA" id="ARBA00022840"/>
    </source>
</evidence>
<keyword evidence="3" id="KW-0547">Nucleotide-binding</keyword>
<dbReference type="InterPro" id="IPR003593">
    <property type="entry name" value="AAA+_ATPase"/>
</dbReference>
<keyword evidence="2" id="KW-0592">Phosphate transport</keyword>
<dbReference type="SUPFAM" id="SSF52540">
    <property type="entry name" value="P-loop containing nucleoside triphosphate hydrolases"/>
    <property type="match status" value="1"/>
</dbReference>
<dbReference type="Pfam" id="PF00005">
    <property type="entry name" value="ABC_tran"/>
    <property type="match status" value="1"/>
</dbReference>
<dbReference type="GO" id="GO:0016020">
    <property type="term" value="C:membrane"/>
    <property type="evidence" value="ECO:0007669"/>
    <property type="project" value="InterPro"/>
</dbReference>
<dbReference type="GO" id="GO:0005315">
    <property type="term" value="F:phosphate transmembrane transporter activity"/>
    <property type="evidence" value="ECO:0007669"/>
    <property type="project" value="InterPro"/>
</dbReference>
<dbReference type="InterPro" id="IPR005670">
    <property type="entry name" value="PstB-like"/>
</dbReference>
<dbReference type="GO" id="GO:0016887">
    <property type="term" value="F:ATP hydrolysis activity"/>
    <property type="evidence" value="ECO:0007669"/>
    <property type="project" value="InterPro"/>
</dbReference>
<reference evidence="7" key="1">
    <citation type="submission" date="2016-11" db="EMBL/GenBank/DDBJ databases">
        <authorList>
            <person name="Jaros S."/>
            <person name="Januszkiewicz K."/>
            <person name="Wedrychowicz H."/>
        </authorList>
    </citation>
    <scope>NUCLEOTIDE SEQUENCE [LARGE SCALE GENOMIC DNA]</scope>
    <source>
        <strain evidence="7">DSM 7057</strain>
    </source>
</reference>
<organism evidence="6 7">
    <name type="scientific">Desulfovibrio desulfuricans</name>
    <dbReference type="NCBI Taxonomy" id="876"/>
    <lineage>
        <taxon>Bacteria</taxon>
        <taxon>Pseudomonadati</taxon>
        <taxon>Thermodesulfobacteriota</taxon>
        <taxon>Desulfovibrionia</taxon>
        <taxon>Desulfovibrionales</taxon>
        <taxon>Desulfovibrionaceae</taxon>
        <taxon>Desulfovibrio</taxon>
    </lineage>
</organism>
<evidence type="ECO:0000256" key="1">
    <source>
        <dbReference type="ARBA" id="ARBA00022448"/>
    </source>
</evidence>
<dbReference type="InterPro" id="IPR003439">
    <property type="entry name" value="ABC_transporter-like_ATP-bd"/>
</dbReference>
<dbReference type="RefSeq" id="WP_072311138.1">
    <property type="nucleotide sequence ID" value="NZ_FPIW01000003.1"/>
</dbReference>
<dbReference type="PROSITE" id="PS50893">
    <property type="entry name" value="ABC_TRANSPORTER_2"/>
    <property type="match status" value="1"/>
</dbReference>
<evidence type="ECO:0000256" key="3">
    <source>
        <dbReference type="ARBA" id="ARBA00022741"/>
    </source>
</evidence>
<dbReference type="Proteomes" id="UP000182680">
    <property type="component" value="Unassembled WGS sequence"/>
</dbReference>
<dbReference type="GO" id="GO:0005524">
    <property type="term" value="F:ATP binding"/>
    <property type="evidence" value="ECO:0007669"/>
    <property type="project" value="UniProtKB-KW"/>
</dbReference>